<keyword evidence="7 20" id="KW-0378">Hydrolase</keyword>
<keyword evidence="4" id="KW-0479">Metal-binding</keyword>
<keyword evidence="11" id="KW-0238">DNA-binding</keyword>
<dbReference type="GO" id="GO:0043138">
    <property type="term" value="F:3'-5' DNA helicase activity"/>
    <property type="evidence" value="ECO:0007669"/>
    <property type="project" value="UniProtKB-EC"/>
</dbReference>
<dbReference type="InterPro" id="IPR010997">
    <property type="entry name" value="HRDC-like_sf"/>
</dbReference>
<dbReference type="Pfam" id="PF00570">
    <property type="entry name" value="HRDC"/>
    <property type="match status" value="1"/>
</dbReference>
<evidence type="ECO:0000256" key="6">
    <source>
        <dbReference type="ARBA" id="ARBA00022763"/>
    </source>
</evidence>
<dbReference type="NCBIfam" id="TIGR01389">
    <property type="entry name" value="recQ"/>
    <property type="match status" value="1"/>
</dbReference>
<dbReference type="PROSITE" id="PS51192">
    <property type="entry name" value="HELICASE_ATP_BIND_1"/>
    <property type="match status" value="1"/>
</dbReference>
<dbReference type="GO" id="GO:0009378">
    <property type="term" value="F:four-way junction helicase activity"/>
    <property type="evidence" value="ECO:0007669"/>
    <property type="project" value="TreeGrafter"/>
</dbReference>
<comment type="catalytic activity">
    <reaction evidence="15">
        <text>Couples ATP hydrolysis with the unwinding of duplex DNA by translocating in the 3'-5' direction.</text>
        <dbReference type="EC" id="5.6.2.4"/>
    </reaction>
</comment>
<evidence type="ECO:0000256" key="12">
    <source>
        <dbReference type="ARBA" id="ARBA00023172"/>
    </source>
</evidence>
<keyword evidence="8 20" id="KW-0347">Helicase</keyword>
<proteinExistence type="inferred from homology"/>
<dbReference type="EC" id="5.6.2.4" evidence="16"/>
<keyword evidence="14" id="KW-0413">Isomerase</keyword>
<evidence type="ECO:0000256" key="8">
    <source>
        <dbReference type="ARBA" id="ARBA00022806"/>
    </source>
</evidence>
<dbReference type="Pfam" id="PF00271">
    <property type="entry name" value="Helicase_C"/>
    <property type="match status" value="1"/>
</dbReference>
<dbReference type="eggNOG" id="COG0514">
    <property type="taxonomic scope" value="Bacteria"/>
</dbReference>
<evidence type="ECO:0000256" key="2">
    <source>
        <dbReference type="ARBA" id="ARBA00001947"/>
    </source>
</evidence>
<dbReference type="Gene3D" id="1.10.10.10">
    <property type="entry name" value="Winged helix-like DNA-binding domain superfamily/Winged helix DNA-binding domain"/>
    <property type="match status" value="1"/>
</dbReference>
<dbReference type="FunFam" id="3.40.50.300:FF:001389">
    <property type="entry name" value="ATP-dependent DNA helicase RecQ"/>
    <property type="match status" value="1"/>
</dbReference>
<evidence type="ECO:0000256" key="11">
    <source>
        <dbReference type="ARBA" id="ARBA00023125"/>
    </source>
</evidence>
<keyword evidence="9" id="KW-0862">Zinc</keyword>
<dbReference type="GO" id="GO:0009432">
    <property type="term" value="P:SOS response"/>
    <property type="evidence" value="ECO:0007669"/>
    <property type="project" value="UniProtKB-UniRule"/>
</dbReference>
<dbReference type="InterPro" id="IPR018982">
    <property type="entry name" value="RQC_domain"/>
</dbReference>
<dbReference type="InterPro" id="IPR027417">
    <property type="entry name" value="P-loop_NTPase"/>
</dbReference>
<feature type="domain" description="Helicase ATP-binding" evidence="18">
    <location>
        <begin position="27"/>
        <end position="196"/>
    </location>
</feature>
<dbReference type="SUPFAM" id="SSF47819">
    <property type="entry name" value="HRDC-like"/>
    <property type="match status" value="1"/>
</dbReference>
<evidence type="ECO:0000256" key="7">
    <source>
        <dbReference type="ARBA" id="ARBA00022801"/>
    </source>
</evidence>
<evidence type="ECO:0000256" key="3">
    <source>
        <dbReference type="ARBA" id="ARBA00005446"/>
    </source>
</evidence>
<dbReference type="GO" id="GO:0006260">
    <property type="term" value="P:DNA replication"/>
    <property type="evidence" value="ECO:0007669"/>
    <property type="project" value="InterPro"/>
</dbReference>
<sequence>MMYDKAKSILKKFYGYEDFRSGQAKVIKSLLSGKDTVAIMPTGAGKSICFQIPALLFSGITLVISPLISLMKDQVDSLKELGISAVYINSSIDKTEFAHSLQGIAAGYYKIIYIAPERLTPEYLPAIFKNLPISMIAVDEAHCLSQCGHDFRPSYKNILTFVQSLVEKPLIGAFTATATPEVKEDIIKLLGLNNPNVFVTGFDRPNLYFSVLRGENKDKFVVDYVQKHLNEAGIIYAGTRKDVDALQALLEIKGIKAGRYHAGMSDEARNKMQEDFLYDDISVMVATNAFGMGIDKPNVRYVIHYNMPKNMEAYYQEAGRAGRDGLPGSCILLYSPQDTQLQKFLIGKSTESQIRQQLEYKRLQSMVDYCHTPQCLRAFILHYFGEIDVDETCDNCSNCKIEGEFVDITIEAQKILSCVYRVHERFGVKIVAEILKGSKSMHMKQFNFERLSTYGLMRDLTIKQISDLILRLTAMQYLNITESKYPVLKLNALSWQVLRGQKKVWQKVVTINKAEAKGDLFEKLRLVRRELAIKAKLPPYMIFSDATLIEMAQKMPVTLEDMSHIRGIGEFKLNKYGSEFLNVIKKFVS</sequence>
<evidence type="ECO:0000259" key="19">
    <source>
        <dbReference type="PROSITE" id="PS51194"/>
    </source>
</evidence>
<dbReference type="InterPro" id="IPR006293">
    <property type="entry name" value="DNA_helicase_ATP-dep_RecQ_bac"/>
</dbReference>
<evidence type="ECO:0000256" key="10">
    <source>
        <dbReference type="ARBA" id="ARBA00022840"/>
    </source>
</evidence>
<dbReference type="PANTHER" id="PTHR13710:SF105">
    <property type="entry name" value="ATP-DEPENDENT DNA HELICASE Q1"/>
    <property type="match status" value="1"/>
</dbReference>
<dbReference type="SMART" id="SM00490">
    <property type="entry name" value="HELICc"/>
    <property type="match status" value="1"/>
</dbReference>
<dbReference type="GO" id="GO:0043590">
    <property type="term" value="C:bacterial nucleoid"/>
    <property type="evidence" value="ECO:0007669"/>
    <property type="project" value="TreeGrafter"/>
</dbReference>
<dbReference type="SUPFAM" id="SSF52540">
    <property type="entry name" value="P-loop containing nucleoside triphosphate hydrolases"/>
    <property type="match status" value="1"/>
</dbReference>
<dbReference type="InterPro" id="IPR032284">
    <property type="entry name" value="RecQ_Zn-bd"/>
</dbReference>
<dbReference type="Gene3D" id="1.10.150.80">
    <property type="entry name" value="HRDC domain"/>
    <property type="match status" value="1"/>
</dbReference>
<evidence type="ECO:0000256" key="1">
    <source>
        <dbReference type="ARBA" id="ARBA00001946"/>
    </source>
</evidence>
<evidence type="ECO:0000256" key="15">
    <source>
        <dbReference type="ARBA" id="ARBA00034617"/>
    </source>
</evidence>
<keyword evidence="10" id="KW-0067">ATP-binding</keyword>
<evidence type="ECO:0000256" key="5">
    <source>
        <dbReference type="ARBA" id="ARBA00022741"/>
    </source>
</evidence>
<comment type="similarity">
    <text evidence="3">Belongs to the helicase family. RecQ subfamily.</text>
</comment>
<dbReference type="EMBL" id="LT906446">
    <property type="protein sequence ID" value="SNV04779.1"/>
    <property type="molecule type" value="Genomic_DNA"/>
</dbReference>
<dbReference type="Pfam" id="PF00270">
    <property type="entry name" value="DEAD"/>
    <property type="match status" value="1"/>
</dbReference>
<gene>
    <name evidence="20" type="primary">recQ</name>
    <name evidence="20" type="ORF">SAMEA4364220_02040</name>
</gene>
<keyword evidence="6" id="KW-0227">DNA damage</keyword>
<dbReference type="Pfam" id="PF09382">
    <property type="entry name" value="RQC"/>
    <property type="match status" value="1"/>
</dbReference>
<dbReference type="SMART" id="SM00341">
    <property type="entry name" value="HRDC"/>
    <property type="match status" value="1"/>
</dbReference>
<dbReference type="SUPFAM" id="SSF46785">
    <property type="entry name" value="Winged helix' DNA-binding domain"/>
    <property type="match status" value="1"/>
</dbReference>
<dbReference type="GO" id="GO:0005524">
    <property type="term" value="F:ATP binding"/>
    <property type="evidence" value="ECO:0007669"/>
    <property type="project" value="UniProtKB-KW"/>
</dbReference>
<dbReference type="Pfam" id="PF16124">
    <property type="entry name" value="RecQ_Zn_bind"/>
    <property type="match status" value="1"/>
</dbReference>
<keyword evidence="5" id="KW-0547">Nucleotide-binding</keyword>
<name>A0A239U566_9FIRM</name>
<dbReference type="PROSITE" id="PS50967">
    <property type="entry name" value="HRDC"/>
    <property type="match status" value="1"/>
</dbReference>
<dbReference type="InterPro" id="IPR036390">
    <property type="entry name" value="WH_DNA-bd_sf"/>
</dbReference>
<dbReference type="GO" id="GO:0006310">
    <property type="term" value="P:DNA recombination"/>
    <property type="evidence" value="ECO:0007669"/>
    <property type="project" value="UniProtKB-UniRule"/>
</dbReference>
<dbReference type="SMART" id="SM00956">
    <property type="entry name" value="RQC"/>
    <property type="match status" value="1"/>
</dbReference>
<dbReference type="SMART" id="SM00487">
    <property type="entry name" value="DEXDc"/>
    <property type="match status" value="1"/>
</dbReference>
<evidence type="ECO:0000313" key="21">
    <source>
        <dbReference type="Proteomes" id="UP000215383"/>
    </source>
</evidence>
<accession>A0A239U566</accession>
<dbReference type="GO" id="GO:0030894">
    <property type="term" value="C:replisome"/>
    <property type="evidence" value="ECO:0007669"/>
    <property type="project" value="TreeGrafter"/>
</dbReference>
<dbReference type="InterPro" id="IPR044876">
    <property type="entry name" value="HRDC_dom_sf"/>
</dbReference>
<evidence type="ECO:0000256" key="9">
    <source>
        <dbReference type="ARBA" id="ARBA00022833"/>
    </source>
</evidence>
<protein>
    <recommendedName>
        <fullName evidence="16">DNA helicase RecQ</fullName>
        <ecNumber evidence="16">5.6.2.4</ecNumber>
    </recommendedName>
</protein>
<evidence type="ECO:0000256" key="13">
    <source>
        <dbReference type="ARBA" id="ARBA00023204"/>
    </source>
</evidence>
<organism evidence="20 21">
    <name type="scientific">Megamonas hypermegale</name>
    <dbReference type="NCBI Taxonomy" id="158847"/>
    <lineage>
        <taxon>Bacteria</taxon>
        <taxon>Bacillati</taxon>
        <taxon>Bacillota</taxon>
        <taxon>Negativicutes</taxon>
        <taxon>Selenomonadales</taxon>
        <taxon>Selenomonadaceae</taxon>
        <taxon>Megamonas</taxon>
    </lineage>
</organism>
<dbReference type="InterPro" id="IPR002121">
    <property type="entry name" value="HRDC_dom"/>
</dbReference>
<dbReference type="GO" id="GO:0006281">
    <property type="term" value="P:DNA repair"/>
    <property type="evidence" value="ECO:0007669"/>
    <property type="project" value="UniProtKB-KW"/>
</dbReference>
<dbReference type="InterPro" id="IPR011545">
    <property type="entry name" value="DEAD/DEAH_box_helicase_dom"/>
</dbReference>
<dbReference type="Gene3D" id="3.40.50.300">
    <property type="entry name" value="P-loop containing nucleotide triphosphate hydrolases"/>
    <property type="match status" value="2"/>
</dbReference>
<dbReference type="GO" id="GO:0046872">
    <property type="term" value="F:metal ion binding"/>
    <property type="evidence" value="ECO:0007669"/>
    <property type="project" value="UniProtKB-KW"/>
</dbReference>
<keyword evidence="21" id="KW-1185">Reference proteome</keyword>
<evidence type="ECO:0000256" key="16">
    <source>
        <dbReference type="NCBIfam" id="TIGR01389"/>
    </source>
</evidence>
<dbReference type="GO" id="GO:0005737">
    <property type="term" value="C:cytoplasm"/>
    <property type="evidence" value="ECO:0007669"/>
    <property type="project" value="TreeGrafter"/>
</dbReference>
<evidence type="ECO:0000313" key="20">
    <source>
        <dbReference type="EMBL" id="SNV04779.1"/>
    </source>
</evidence>
<dbReference type="InterPro" id="IPR001650">
    <property type="entry name" value="Helicase_C-like"/>
</dbReference>
<feature type="domain" description="HRDC" evidence="17">
    <location>
        <begin position="514"/>
        <end position="589"/>
    </location>
</feature>
<feature type="domain" description="Helicase C-terminal" evidence="19">
    <location>
        <begin position="216"/>
        <end position="366"/>
    </location>
</feature>
<dbReference type="GO" id="GO:0003677">
    <property type="term" value="F:DNA binding"/>
    <property type="evidence" value="ECO:0007669"/>
    <property type="project" value="UniProtKB-KW"/>
</dbReference>
<dbReference type="Proteomes" id="UP000215383">
    <property type="component" value="Chromosome 1"/>
</dbReference>
<comment type="cofactor">
    <cofactor evidence="2">
        <name>Zn(2+)</name>
        <dbReference type="ChEBI" id="CHEBI:29105"/>
    </cofactor>
</comment>
<keyword evidence="13" id="KW-0234">DNA repair</keyword>
<dbReference type="GO" id="GO:0016787">
    <property type="term" value="F:hydrolase activity"/>
    <property type="evidence" value="ECO:0007669"/>
    <property type="project" value="UniProtKB-KW"/>
</dbReference>
<dbReference type="AlphaFoldDB" id="A0A239U566"/>
<dbReference type="InterPro" id="IPR014001">
    <property type="entry name" value="Helicase_ATP-bd"/>
</dbReference>
<dbReference type="CDD" id="cd18794">
    <property type="entry name" value="SF2_C_RecQ"/>
    <property type="match status" value="1"/>
</dbReference>
<evidence type="ECO:0000256" key="4">
    <source>
        <dbReference type="ARBA" id="ARBA00022723"/>
    </source>
</evidence>
<dbReference type="NCBIfam" id="TIGR00614">
    <property type="entry name" value="recQ_fam"/>
    <property type="match status" value="1"/>
</dbReference>
<dbReference type="PROSITE" id="PS51194">
    <property type="entry name" value="HELICASE_CTER"/>
    <property type="match status" value="1"/>
</dbReference>
<comment type="cofactor">
    <cofactor evidence="1">
        <name>Mg(2+)</name>
        <dbReference type="ChEBI" id="CHEBI:18420"/>
    </cofactor>
</comment>
<evidence type="ECO:0000256" key="14">
    <source>
        <dbReference type="ARBA" id="ARBA00023235"/>
    </source>
</evidence>
<evidence type="ECO:0000259" key="18">
    <source>
        <dbReference type="PROSITE" id="PS51192"/>
    </source>
</evidence>
<dbReference type="InterPro" id="IPR036388">
    <property type="entry name" value="WH-like_DNA-bd_sf"/>
</dbReference>
<dbReference type="CDD" id="cd17920">
    <property type="entry name" value="DEXHc_RecQ"/>
    <property type="match status" value="1"/>
</dbReference>
<dbReference type="InterPro" id="IPR004589">
    <property type="entry name" value="DNA_helicase_ATP-dep_RecQ"/>
</dbReference>
<evidence type="ECO:0000259" key="17">
    <source>
        <dbReference type="PROSITE" id="PS50967"/>
    </source>
</evidence>
<dbReference type="PANTHER" id="PTHR13710">
    <property type="entry name" value="DNA HELICASE RECQ FAMILY MEMBER"/>
    <property type="match status" value="1"/>
</dbReference>
<reference evidence="20 21" key="1">
    <citation type="submission" date="2017-06" db="EMBL/GenBank/DDBJ databases">
        <authorList>
            <consortium name="Pathogen Informatics"/>
        </authorList>
    </citation>
    <scope>NUCLEOTIDE SEQUENCE [LARGE SCALE GENOMIC DNA]</scope>
    <source>
        <strain evidence="20 21">NCTC10570</strain>
    </source>
</reference>
<keyword evidence="12" id="KW-0233">DNA recombination</keyword>